<dbReference type="AlphaFoldDB" id="A0A1F7WHZ4"/>
<dbReference type="Pfam" id="PF00072">
    <property type="entry name" value="Response_reg"/>
    <property type="match status" value="1"/>
</dbReference>
<comment type="caution">
    <text evidence="5">The sequence shown here is derived from an EMBL/GenBank/DDBJ whole genome shotgun (WGS) entry which is preliminary data.</text>
</comment>
<evidence type="ECO:0000313" key="5">
    <source>
        <dbReference type="EMBL" id="OGM01695.1"/>
    </source>
</evidence>
<protein>
    <recommendedName>
        <fullName evidence="4">Response regulatory domain-containing protein</fullName>
    </recommendedName>
</protein>
<dbReference type="InterPro" id="IPR011006">
    <property type="entry name" value="CheY-like_superfamily"/>
</dbReference>
<feature type="modified residue" description="4-aspartylphosphate" evidence="2">
    <location>
        <position position="56"/>
    </location>
</feature>
<dbReference type="InterPro" id="IPR050595">
    <property type="entry name" value="Bact_response_regulator"/>
</dbReference>
<evidence type="ECO:0000256" key="3">
    <source>
        <dbReference type="SAM" id="Coils"/>
    </source>
</evidence>
<name>A0A1F7WHZ4_9BACT</name>
<evidence type="ECO:0000256" key="1">
    <source>
        <dbReference type="ARBA" id="ARBA00022553"/>
    </source>
</evidence>
<dbReference type="PROSITE" id="PS50110">
    <property type="entry name" value="RESPONSE_REGULATORY"/>
    <property type="match status" value="1"/>
</dbReference>
<dbReference type="InterPro" id="IPR001789">
    <property type="entry name" value="Sig_transdc_resp-reg_receiver"/>
</dbReference>
<evidence type="ECO:0000256" key="2">
    <source>
        <dbReference type="PROSITE-ProRule" id="PRU00169"/>
    </source>
</evidence>
<feature type="coiled-coil region" evidence="3">
    <location>
        <begin position="123"/>
        <end position="171"/>
    </location>
</feature>
<keyword evidence="1 2" id="KW-0597">Phosphoprotein</keyword>
<dbReference type="EMBL" id="MGFH01000229">
    <property type="protein sequence ID" value="OGM01695.1"/>
    <property type="molecule type" value="Genomic_DNA"/>
</dbReference>
<evidence type="ECO:0000313" key="6">
    <source>
        <dbReference type="Proteomes" id="UP000178735"/>
    </source>
</evidence>
<dbReference type="STRING" id="1817813.A2008_12400"/>
<dbReference type="Proteomes" id="UP000178735">
    <property type="component" value="Unassembled WGS sequence"/>
</dbReference>
<sequence length="229" mass="25524">MGNPDQKILIVDDDAGVRMSLSRALNSKGYDVCEMAIGSDALAFIKNETVGLALIDIRLPDLNGIEILKKLREINDKTTVIMMTAYASLDSCIEALNVGAYAYIIKPMNVNQAVIIVEKAFEKQRLSFENSRLMDELRESNERLEARVGELQALQDEKAKLIDELQKALAEVKTLSGILSICSGCKKIRDDKGVWVQIESYVSNHVDVMFSHGMCPECVKKYYPKNSVS</sequence>
<dbReference type="Gene3D" id="3.40.50.2300">
    <property type="match status" value="1"/>
</dbReference>
<dbReference type="PANTHER" id="PTHR44591">
    <property type="entry name" value="STRESS RESPONSE REGULATOR PROTEIN 1"/>
    <property type="match status" value="1"/>
</dbReference>
<proteinExistence type="predicted"/>
<feature type="domain" description="Response regulatory" evidence="4">
    <location>
        <begin position="7"/>
        <end position="121"/>
    </location>
</feature>
<accession>A0A1F7WHZ4</accession>
<evidence type="ECO:0000259" key="4">
    <source>
        <dbReference type="PROSITE" id="PS50110"/>
    </source>
</evidence>
<gene>
    <name evidence="5" type="ORF">A2008_12400</name>
</gene>
<organism evidence="5 6">
    <name type="scientific">Candidatus Wallbacteria bacterium GWC2_49_35</name>
    <dbReference type="NCBI Taxonomy" id="1817813"/>
    <lineage>
        <taxon>Bacteria</taxon>
        <taxon>Candidatus Walliibacteriota</taxon>
    </lineage>
</organism>
<dbReference type="SUPFAM" id="SSF52172">
    <property type="entry name" value="CheY-like"/>
    <property type="match status" value="1"/>
</dbReference>
<dbReference type="GO" id="GO:0000160">
    <property type="term" value="P:phosphorelay signal transduction system"/>
    <property type="evidence" value="ECO:0007669"/>
    <property type="project" value="InterPro"/>
</dbReference>
<dbReference type="SMART" id="SM00448">
    <property type="entry name" value="REC"/>
    <property type="match status" value="1"/>
</dbReference>
<reference evidence="5 6" key="1">
    <citation type="journal article" date="2016" name="Nat. Commun.">
        <title>Thousands of microbial genomes shed light on interconnected biogeochemical processes in an aquifer system.</title>
        <authorList>
            <person name="Anantharaman K."/>
            <person name="Brown C.T."/>
            <person name="Hug L.A."/>
            <person name="Sharon I."/>
            <person name="Castelle C.J."/>
            <person name="Probst A.J."/>
            <person name="Thomas B.C."/>
            <person name="Singh A."/>
            <person name="Wilkins M.J."/>
            <person name="Karaoz U."/>
            <person name="Brodie E.L."/>
            <person name="Williams K.H."/>
            <person name="Hubbard S.S."/>
            <person name="Banfield J.F."/>
        </authorList>
    </citation>
    <scope>NUCLEOTIDE SEQUENCE [LARGE SCALE GENOMIC DNA]</scope>
</reference>
<keyword evidence="3" id="KW-0175">Coiled coil</keyword>
<dbReference type="PANTHER" id="PTHR44591:SF3">
    <property type="entry name" value="RESPONSE REGULATORY DOMAIN-CONTAINING PROTEIN"/>
    <property type="match status" value="1"/>
</dbReference>